<gene>
    <name evidence="13" type="ORF">TRV_04947</name>
</gene>
<evidence type="ECO:0000256" key="10">
    <source>
        <dbReference type="ARBA" id="ARBA00023192"/>
    </source>
</evidence>
<reference evidence="14" key="1">
    <citation type="journal article" date="2011" name="Genome Biol.">
        <title>Comparative and functional genomics provide insights into the pathogenicity of dermatophytic fungi.</title>
        <authorList>
            <person name="Burmester A."/>
            <person name="Shelest E."/>
            <person name="Gloeckner G."/>
            <person name="Heddergott C."/>
            <person name="Schindler S."/>
            <person name="Staib P."/>
            <person name="Heidel A."/>
            <person name="Felder M."/>
            <person name="Petzold A."/>
            <person name="Szafranski K."/>
            <person name="Feuermann M."/>
            <person name="Pedruzzi I."/>
            <person name="Priebe S."/>
            <person name="Groth M."/>
            <person name="Winkler R."/>
            <person name="Li W."/>
            <person name="Kniemeyer O."/>
            <person name="Schroeckh V."/>
            <person name="Hertweck C."/>
            <person name="Hube B."/>
            <person name="White T.C."/>
            <person name="Platzer M."/>
            <person name="Guthke R."/>
            <person name="Heitman J."/>
            <person name="Woestemeyer J."/>
            <person name="Zipfel P.F."/>
            <person name="Monod M."/>
            <person name="Brakhage A.A."/>
        </authorList>
    </citation>
    <scope>NUCLEOTIDE SEQUENCE [LARGE SCALE GENOMIC DNA]</scope>
    <source>
        <strain evidence="14">HKI 0517</strain>
    </source>
</reference>
<dbReference type="GeneID" id="9577805"/>
<dbReference type="InterPro" id="IPR002891">
    <property type="entry name" value="APS"/>
</dbReference>
<keyword evidence="6 11" id="KW-0808">Transferase</keyword>
<organism evidence="13 14">
    <name type="scientific">Trichophyton verrucosum (strain HKI 0517)</name>
    <dbReference type="NCBI Taxonomy" id="663202"/>
    <lineage>
        <taxon>Eukaryota</taxon>
        <taxon>Fungi</taxon>
        <taxon>Dikarya</taxon>
        <taxon>Ascomycota</taxon>
        <taxon>Pezizomycotina</taxon>
        <taxon>Eurotiomycetes</taxon>
        <taxon>Eurotiomycetidae</taxon>
        <taxon>Onygenales</taxon>
        <taxon>Arthrodermataceae</taxon>
        <taxon>Trichophyton</taxon>
    </lineage>
</organism>
<evidence type="ECO:0000256" key="6">
    <source>
        <dbReference type="ARBA" id="ARBA00022679"/>
    </source>
</evidence>
<comment type="pathway">
    <text evidence="2 11">Sulfur metabolism; hydrogen sulfide biosynthesis; sulfite from sulfate: step 2/3.</text>
</comment>
<dbReference type="OrthoDB" id="506431at2759"/>
<keyword evidence="14" id="KW-1185">Reference proteome</keyword>
<comment type="caution">
    <text evidence="13">The sequence shown here is derived from an EMBL/GenBank/DDBJ whole genome shotgun (WGS) entry which is preliminary data.</text>
</comment>
<accession>D4DCU2</accession>
<dbReference type="GO" id="GO:0019344">
    <property type="term" value="P:cysteine biosynthetic process"/>
    <property type="evidence" value="ECO:0007669"/>
    <property type="project" value="UniProtKB-KW"/>
</dbReference>
<keyword evidence="10" id="KW-0028">Amino-acid biosynthesis</keyword>
<comment type="similarity">
    <text evidence="3 11">Belongs to the APS kinase family.</text>
</comment>
<evidence type="ECO:0000313" key="13">
    <source>
        <dbReference type="EMBL" id="EFE40335.1"/>
    </source>
</evidence>
<protein>
    <recommendedName>
        <fullName evidence="5 11">Adenylyl-sulfate kinase</fullName>
        <ecNumber evidence="4 11">2.7.1.25</ecNumber>
    </recommendedName>
</protein>
<dbReference type="SUPFAM" id="SSF52540">
    <property type="entry name" value="P-loop containing nucleoside triphosphate hydrolases"/>
    <property type="match status" value="1"/>
</dbReference>
<keyword evidence="7 11" id="KW-0547">Nucleotide-binding</keyword>
<dbReference type="AlphaFoldDB" id="D4DCU2"/>
<comment type="function">
    <text evidence="11">Catalyzes the synthesis of activated sulfate.</text>
</comment>
<dbReference type="PANTHER" id="PTHR11055">
    <property type="entry name" value="BIFUNCTIONAL 3'-PHOSPHOADENOSINE 5'-PHOSPHOSULFATE SYNTHASE"/>
    <property type="match status" value="1"/>
</dbReference>
<dbReference type="GO" id="GO:0004020">
    <property type="term" value="F:adenylylsulfate kinase activity"/>
    <property type="evidence" value="ECO:0007669"/>
    <property type="project" value="UniProtKB-EC"/>
</dbReference>
<sequence length="374" mass="40643">MAAFLHFHESEFTRETRAAHIGQKGFTVWFTGVSGSGKSTIAVALEKELITKRKLNTYRLDGDNIRSGLNKGLGFTEADRTENIRRIGEVAKLFSDSGMVTLTSFISPFAADRAAARKLHELSDAEKERGETPLPFIEVYVYVPENLVERRDKKGLAVLASKGLQKGVTAVGKKGDARYEEPKSPEIRIDNDENMTIDRAVKQVIDYLEEKGLLTSPPDIETAEAESAKRVKEGQEIKEKRLLRELDERDAALKAAKASGDNKEIIDAYDRATKAAGALKAFYTTKHRVTAEAAEAGKLAEDMQSEIAKLAEQVATYTAGTEARAVAGKIYKAKVEADDAEARAKAAATEAATKAEALAEAEAAMAESDSTVAN</sequence>
<evidence type="ECO:0000256" key="7">
    <source>
        <dbReference type="ARBA" id="ARBA00022741"/>
    </source>
</evidence>
<dbReference type="UniPathway" id="UPA00140">
    <property type="reaction ID" value="UER00205"/>
</dbReference>
<dbReference type="GO" id="GO:0005524">
    <property type="term" value="F:ATP binding"/>
    <property type="evidence" value="ECO:0007669"/>
    <property type="project" value="UniProtKB-KW"/>
</dbReference>
<proteinExistence type="inferred from homology"/>
<keyword evidence="10" id="KW-0198">Cysteine biosynthesis</keyword>
<dbReference type="InterPro" id="IPR027417">
    <property type="entry name" value="P-loop_NTPase"/>
</dbReference>
<dbReference type="PANTHER" id="PTHR11055:SF1">
    <property type="entry name" value="PAPS SYNTHETASE, ISOFORM D"/>
    <property type="match status" value="1"/>
</dbReference>
<evidence type="ECO:0000256" key="11">
    <source>
        <dbReference type="RuleBase" id="RU004347"/>
    </source>
</evidence>
<dbReference type="EC" id="2.7.1.25" evidence="4 11"/>
<dbReference type="NCBIfam" id="TIGR00455">
    <property type="entry name" value="apsK"/>
    <property type="match status" value="1"/>
</dbReference>
<evidence type="ECO:0000256" key="3">
    <source>
        <dbReference type="ARBA" id="ARBA00007008"/>
    </source>
</evidence>
<evidence type="ECO:0000256" key="5">
    <source>
        <dbReference type="ARBA" id="ARBA00018163"/>
    </source>
</evidence>
<dbReference type="InterPro" id="IPR059117">
    <property type="entry name" value="APS_kinase_dom"/>
</dbReference>
<feature type="domain" description="APS kinase" evidence="12">
    <location>
        <begin position="24"/>
        <end position="190"/>
    </location>
</feature>
<evidence type="ECO:0000256" key="4">
    <source>
        <dbReference type="ARBA" id="ARBA00012121"/>
    </source>
</evidence>
<dbReference type="CDD" id="cd02027">
    <property type="entry name" value="APSK"/>
    <property type="match status" value="1"/>
</dbReference>
<dbReference type="NCBIfam" id="NF003013">
    <property type="entry name" value="PRK03846.1"/>
    <property type="match status" value="1"/>
</dbReference>
<dbReference type="EMBL" id="ACYE01000251">
    <property type="protein sequence ID" value="EFE40335.1"/>
    <property type="molecule type" value="Genomic_DNA"/>
</dbReference>
<keyword evidence="8 11" id="KW-0418">Kinase</keyword>
<comment type="catalytic activity">
    <reaction evidence="1 11">
        <text>adenosine 5'-phosphosulfate + ATP = 3'-phosphoadenylyl sulfate + ADP + H(+)</text>
        <dbReference type="Rhea" id="RHEA:24152"/>
        <dbReference type="ChEBI" id="CHEBI:15378"/>
        <dbReference type="ChEBI" id="CHEBI:30616"/>
        <dbReference type="ChEBI" id="CHEBI:58243"/>
        <dbReference type="ChEBI" id="CHEBI:58339"/>
        <dbReference type="ChEBI" id="CHEBI:456216"/>
        <dbReference type="EC" id="2.7.1.25"/>
    </reaction>
</comment>
<dbReference type="KEGG" id="tve:TRV_04947"/>
<name>D4DCU2_TRIVH</name>
<dbReference type="Pfam" id="PF01583">
    <property type="entry name" value="APS_kinase"/>
    <property type="match status" value="1"/>
</dbReference>
<dbReference type="GO" id="GO:0070814">
    <property type="term" value="P:hydrogen sulfide biosynthetic process"/>
    <property type="evidence" value="ECO:0007669"/>
    <property type="project" value="UniProtKB-UniPathway"/>
</dbReference>
<evidence type="ECO:0000256" key="8">
    <source>
        <dbReference type="ARBA" id="ARBA00022777"/>
    </source>
</evidence>
<evidence type="ECO:0000313" key="14">
    <source>
        <dbReference type="Proteomes" id="UP000008383"/>
    </source>
</evidence>
<keyword evidence="9 11" id="KW-0067">ATP-binding</keyword>
<dbReference type="RefSeq" id="XP_003020953.1">
    <property type="nucleotide sequence ID" value="XM_003020907.1"/>
</dbReference>
<dbReference type="Gene3D" id="3.40.50.300">
    <property type="entry name" value="P-loop containing nucleotide triphosphate hydrolases"/>
    <property type="match status" value="1"/>
</dbReference>
<dbReference type="HOGENOM" id="CLU_051197_0_0_1"/>
<evidence type="ECO:0000256" key="1">
    <source>
        <dbReference type="ARBA" id="ARBA00001823"/>
    </source>
</evidence>
<evidence type="ECO:0000256" key="2">
    <source>
        <dbReference type="ARBA" id="ARBA00004806"/>
    </source>
</evidence>
<dbReference type="GO" id="GO:0000103">
    <property type="term" value="P:sulfate assimilation"/>
    <property type="evidence" value="ECO:0007669"/>
    <property type="project" value="InterPro"/>
</dbReference>
<evidence type="ECO:0000256" key="9">
    <source>
        <dbReference type="ARBA" id="ARBA00022840"/>
    </source>
</evidence>
<evidence type="ECO:0000259" key="12">
    <source>
        <dbReference type="Pfam" id="PF01583"/>
    </source>
</evidence>
<dbReference type="Proteomes" id="UP000008383">
    <property type="component" value="Unassembled WGS sequence"/>
</dbReference>